<keyword evidence="3" id="KW-0270">Exopolysaccharide synthesis</keyword>
<organism evidence="6 7">
    <name type="scientific">Psychrobacter sanguinis</name>
    <dbReference type="NCBI Taxonomy" id="861445"/>
    <lineage>
        <taxon>Bacteria</taxon>
        <taxon>Pseudomonadati</taxon>
        <taxon>Pseudomonadota</taxon>
        <taxon>Gammaproteobacteria</taxon>
        <taxon>Moraxellales</taxon>
        <taxon>Moraxellaceae</taxon>
        <taxon>Psychrobacter</taxon>
    </lineage>
</organism>
<dbReference type="AlphaFoldDB" id="A0A844LYM6"/>
<sequence>MSQSNLKFDLVLTWVDGDDPVLNKKRAPYLQQDDIPSNAISPTRFNSVNEIYYNVASILKYVPFCRHIYIVTDGQKPKFIDDFVTEGICNQDKIRIIDHKQIFAGYEQYLPTFNSLSIETMLWNIPGLSDYFISLDDDFFFNAPAQISDFIDSNGNIIIRGHWRKKTVLKTKLKYRTFLHDVFNKTLQPKYTTAQMLGAEQVYPSNKFFEIHHYPHINNMHTIKSFLLDNPKLLENQIKHKFRDITQFDPVSLMNHIKIKQNKATLLPNLHLNYLKNDSSVPQFLQDLTDPSIKYGCIQSMDQLDPNLFDQVSRAMSKKLESHLPSALLANL</sequence>
<keyword evidence="2" id="KW-0808">Transferase</keyword>
<comment type="caution">
    <text evidence="6">The sequence shown here is derived from an EMBL/GenBank/DDBJ whole genome shotgun (WGS) entry which is preliminary data.</text>
</comment>
<dbReference type="GO" id="GO:0000271">
    <property type="term" value="P:polysaccharide biosynthetic process"/>
    <property type="evidence" value="ECO:0007669"/>
    <property type="project" value="UniProtKB-KW"/>
</dbReference>
<keyword evidence="7" id="KW-1185">Reference proteome</keyword>
<dbReference type="Proteomes" id="UP000442109">
    <property type="component" value="Unassembled WGS sequence"/>
</dbReference>
<accession>A0A844LYM6</accession>
<dbReference type="EMBL" id="WFKQ01000002">
    <property type="protein sequence ID" value="MUG31809.1"/>
    <property type="molecule type" value="Genomic_DNA"/>
</dbReference>
<evidence type="ECO:0000313" key="7">
    <source>
        <dbReference type="Proteomes" id="UP000442109"/>
    </source>
</evidence>
<evidence type="ECO:0000259" key="5">
    <source>
        <dbReference type="Pfam" id="PF17101"/>
    </source>
</evidence>
<dbReference type="InterPro" id="IPR021520">
    <property type="entry name" value="Stealth_CR2"/>
</dbReference>
<evidence type="ECO:0000259" key="4">
    <source>
        <dbReference type="Pfam" id="PF11380"/>
    </source>
</evidence>
<proteinExistence type="inferred from homology"/>
<dbReference type="GO" id="GO:0016772">
    <property type="term" value="F:transferase activity, transferring phosphorus-containing groups"/>
    <property type="evidence" value="ECO:0007669"/>
    <property type="project" value="InterPro"/>
</dbReference>
<dbReference type="Pfam" id="PF17101">
    <property type="entry name" value="Stealth_CR1"/>
    <property type="match status" value="1"/>
</dbReference>
<evidence type="ECO:0000313" key="6">
    <source>
        <dbReference type="EMBL" id="MUG31809.1"/>
    </source>
</evidence>
<protein>
    <submittedName>
        <fullName evidence="6">Capsular polysaccharide biosynthesis protein</fullName>
    </submittedName>
</protein>
<evidence type="ECO:0000256" key="3">
    <source>
        <dbReference type="ARBA" id="ARBA00023169"/>
    </source>
</evidence>
<reference evidence="6 7" key="1">
    <citation type="journal article" date="2019" name="PLoS ONE">
        <title>Pup mortality in New Zealand sea lions (Phocarctos hookeri) at Enderby Island, Auckland Islands, 2013-18.</title>
        <authorList>
            <person name="Michael S.A."/>
            <person name="Hayman D.T.S."/>
            <person name="Gray R."/>
            <person name="Zhang J."/>
            <person name="Rogers L."/>
            <person name="Roe W.D."/>
        </authorList>
    </citation>
    <scope>NUCLEOTIDE SEQUENCE [LARGE SCALE GENOMIC DNA]</scope>
    <source>
        <strain evidence="6 7">SM868</strain>
    </source>
</reference>
<comment type="similarity">
    <text evidence="1">Belongs to the stealth family.</text>
</comment>
<dbReference type="InterPro" id="IPR031358">
    <property type="entry name" value="Stealth_CR1"/>
</dbReference>
<feature type="domain" description="Stealth protein CR2 conserved region 2" evidence="4">
    <location>
        <begin position="44"/>
        <end position="156"/>
    </location>
</feature>
<dbReference type="PANTHER" id="PTHR24045:SF0">
    <property type="entry name" value="N-ACETYLGLUCOSAMINE-1-PHOSPHOTRANSFERASE SUBUNITS ALPHA_BETA"/>
    <property type="match status" value="1"/>
</dbReference>
<gene>
    <name evidence="6" type="ORF">GB996_03275</name>
</gene>
<dbReference type="InterPro" id="IPR047141">
    <property type="entry name" value="Stealth"/>
</dbReference>
<dbReference type="RefSeq" id="WP_155586842.1">
    <property type="nucleotide sequence ID" value="NZ_WFKQ01000002.1"/>
</dbReference>
<dbReference type="OrthoDB" id="9776077at2"/>
<feature type="domain" description="Stealth protein CR1 conserved region 1" evidence="5">
    <location>
        <begin position="8"/>
        <end position="32"/>
    </location>
</feature>
<evidence type="ECO:0000256" key="2">
    <source>
        <dbReference type="ARBA" id="ARBA00022679"/>
    </source>
</evidence>
<dbReference type="PANTHER" id="PTHR24045">
    <property type="match status" value="1"/>
</dbReference>
<evidence type="ECO:0000256" key="1">
    <source>
        <dbReference type="ARBA" id="ARBA00007583"/>
    </source>
</evidence>
<dbReference type="Pfam" id="PF11380">
    <property type="entry name" value="Stealth_CR2"/>
    <property type="match status" value="1"/>
</dbReference>
<name>A0A844LYM6_9GAMM</name>